<evidence type="ECO:0000256" key="3">
    <source>
        <dbReference type="ARBA" id="ARBA00022989"/>
    </source>
</evidence>
<keyword evidence="4" id="KW-0472">Membrane</keyword>
<comment type="subcellular location">
    <subcellularLocation>
        <location evidence="1">Membrane</location>
        <topology evidence="1">Multi-pass membrane protein</topology>
    </subcellularLocation>
</comment>
<protein>
    <submittedName>
        <fullName evidence="6">TM2 domain-containing protein</fullName>
    </submittedName>
</protein>
<dbReference type="GO" id="GO:0016020">
    <property type="term" value="C:membrane"/>
    <property type="evidence" value="ECO:0007669"/>
    <property type="project" value="UniProtKB-SubCell"/>
</dbReference>
<dbReference type="Pfam" id="PF05154">
    <property type="entry name" value="TM2"/>
    <property type="match status" value="1"/>
</dbReference>
<feature type="domain" description="TM2" evidence="5">
    <location>
        <begin position="26"/>
        <end position="70"/>
    </location>
</feature>
<evidence type="ECO:0000256" key="4">
    <source>
        <dbReference type="ARBA" id="ARBA00023136"/>
    </source>
</evidence>
<evidence type="ECO:0000313" key="7">
    <source>
        <dbReference type="Proteomes" id="UP000319432"/>
    </source>
</evidence>
<dbReference type="InterPro" id="IPR007829">
    <property type="entry name" value="TM2"/>
</dbReference>
<gene>
    <name evidence="6" type="ORF">EEL30_26000</name>
</gene>
<evidence type="ECO:0000313" key="6">
    <source>
        <dbReference type="EMBL" id="QDX95423.1"/>
    </source>
</evidence>
<proteinExistence type="predicted"/>
<dbReference type="EMBL" id="CP033464">
    <property type="protein sequence ID" value="QDX95423.1"/>
    <property type="molecule type" value="Genomic_DNA"/>
</dbReference>
<keyword evidence="7" id="KW-1185">Reference proteome</keyword>
<evidence type="ECO:0000256" key="2">
    <source>
        <dbReference type="ARBA" id="ARBA00022692"/>
    </source>
</evidence>
<dbReference type="PANTHER" id="PTHR21016:SF25">
    <property type="entry name" value="TM2 DOMAIN-CONTAINING PROTEIN DDB_G0277895-RELATED"/>
    <property type="match status" value="1"/>
</dbReference>
<dbReference type="Proteomes" id="UP000319432">
    <property type="component" value="Chromosome"/>
</dbReference>
<dbReference type="OrthoDB" id="2004788at2"/>
<keyword evidence="3" id="KW-1133">Transmembrane helix</keyword>
<organism evidence="6 7">
    <name type="scientific">Brevibacillus laterosporus</name>
    <name type="common">Bacillus laterosporus</name>
    <dbReference type="NCBI Taxonomy" id="1465"/>
    <lineage>
        <taxon>Bacteria</taxon>
        <taxon>Bacillati</taxon>
        <taxon>Bacillota</taxon>
        <taxon>Bacilli</taxon>
        <taxon>Bacillales</taxon>
        <taxon>Paenibacillaceae</taxon>
        <taxon>Brevibacillus</taxon>
    </lineage>
</organism>
<dbReference type="PANTHER" id="PTHR21016">
    <property type="entry name" value="BETA-AMYLOID BINDING PROTEIN-RELATED"/>
    <property type="match status" value="1"/>
</dbReference>
<dbReference type="InterPro" id="IPR050932">
    <property type="entry name" value="TM2D1-3-like"/>
</dbReference>
<evidence type="ECO:0000259" key="5">
    <source>
        <dbReference type="Pfam" id="PF05154"/>
    </source>
</evidence>
<name>A0A502IU24_BRELA</name>
<evidence type="ECO:0000256" key="1">
    <source>
        <dbReference type="ARBA" id="ARBA00004141"/>
    </source>
</evidence>
<sequence>MDNLIARQNLNTDQQLMVNAELNKKKKSVGIAYLLWFFLGSVGGHRFYAGDIGLGIFYLVLFVISCFTLFIPTGIMCLIDLFLIGKRIDKVNDRLEADIIKQVKLVGKRNNKMA</sequence>
<dbReference type="AlphaFoldDB" id="A0A502IU24"/>
<reference evidence="6 7" key="1">
    <citation type="submission" date="2018-11" db="EMBL/GenBank/DDBJ databases">
        <title>Phylogenetic determinants of toxin gene distribution in genomes of Brevibacillus laterosporus.</title>
        <authorList>
            <person name="Glare T.R."/>
            <person name="Durrant A."/>
            <person name="Berry C."/>
            <person name="Palma L."/>
            <person name="Ormskirk M."/>
            <person name="Cox M.O."/>
        </authorList>
    </citation>
    <scope>NUCLEOTIDE SEQUENCE [LARGE SCALE GENOMIC DNA]</scope>
    <source>
        <strain evidence="6 7">1821L</strain>
    </source>
</reference>
<accession>A0A502IU24</accession>
<keyword evidence="2" id="KW-0812">Transmembrane</keyword>